<accession>A0A5J4UGL1</accession>
<dbReference type="AlphaFoldDB" id="A0A5J4UGL1"/>
<name>A0A5J4UGL1_9EUKA</name>
<comment type="caution">
    <text evidence="1">The sequence shown here is derived from an EMBL/GenBank/DDBJ whole genome shotgun (WGS) entry which is preliminary data.</text>
</comment>
<evidence type="ECO:0000313" key="2">
    <source>
        <dbReference type="Proteomes" id="UP000324800"/>
    </source>
</evidence>
<dbReference type="Proteomes" id="UP000324800">
    <property type="component" value="Unassembled WGS sequence"/>
</dbReference>
<sequence length="84" mass="9567">MFEAVVSFHERERKSGRETCFGSISLIAQIDFFFPLDLAIFVPSCSHRPISSILIIPRVPTPIIISQTHKYEQLIGKSSPYCRI</sequence>
<gene>
    <name evidence="1" type="ORF">EZS28_035441</name>
</gene>
<dbReference type="EMBL" id="SNRW01016767">
    <property type="protein sequence ID" value="KAA6369032.1"/>
    <property type="molecule type" value="Genomic_DNA"/>
</dbReference>
<proteinExistence type="predicted"/>
<reference evidence="1 2" key="1">
    <citation type="submission" date="2019-03" db="EMBL/GenBank/DDBJ databases">
        <title>Single cell metagenomics reveals metabolic interactions within the superorganism composed of flagellate Streblomastix strix and complex community of Bacteroidetes bacteria on its surface.</title>
        <authorList>
            <person name="Treitli S.C."/>
            <person name="Kolisko M."/>
            <person name="Husnik F."/>
            <person name="Keeling P."/>
            <person name="Hampl V."/>
        </authorList>
    </citation>
    <scope>NUCLEOTIDE SEQUENCE [LARGE SCALE GENOMIC DNA]</scope>
    <source>
        <strain evidence="1">ST1C</strain>
    </source>
</reference>
<evidence type="ECO:0000313" key="1">
    <source>
        <dbReference type="EMBL" id="KAA6369032.1"/>
    </source>
</evidence>
<protein>
    <submittedName>
        <fullName evidence="1">Uncharacterized protein</fullName>
    </submittedName>
</protein>
<organism evidence="1 2">
    <name type="scientific">Streblomastix strix</name>
    <dbReference type="NCBI Taxonomy" id="222440"/>
    <lineage>
        <taxon>Eukaryota</taxon>
        <taxon>Metamonada</taxon>
        <taxon>Preaxostyla</taxon>
        <taxon>Oxymonadida</taxon>
        <taxon>Streblomastigidae</taxon>
        <taxon>Streblomastix</taxon>
    </lineage>
</organism>